<sequence>MAQWYYSDDQRNRLGPVGDADMAGLHAGGQLAPETLVWREGLAQWQPWRSVMHEVMASAPPAATMAGPAHAAPRHGYNPYAVAEPDSPYAPPRAPVQRAAEIHLDGHVVYAGFWKRVAAYFIDAVILAVLGGMTGALIGGLMGATQGFATSSLLAIQTVTQIGGLLVAACYYGFFYASSNQATPGKMAIGIKVVRSDGSGCSFWRGFGRHFATLLSALLLLVGYLMVAFTARKQALHDMVCDTVVVDRWAFTAHADQQREELGALTWVVLAVAGLLLAGLALAFIGLVASFAAH</sequence>
<gene>
    <name evidence="9" type="ORF">GCM10022229_17450</name>
</gene>
<comment type="subcellular location">
    <subcellularLocation>
        <location evidence="1">Cell membrane</location>
        <topology evidence="1">Multi-pass membrane protein</topology>
    </subcellularLocation>
</comment>
<feature type="transmembrane region" description="Helical" evidence="6">
    <location>
        <begin position="211"/>
        <end position="229"/>
    </location>
</feature>
<feature type="transmembrane region" description="Helical" evidence="6">
    <location>
        <begin position="267"/>
        <end position="293"/>
    </location>
</feature>
<evidence type="ECO:0000256" key="2">
    <source>
        <dbReference type="ARBA" id="ARBA00022475"/>
    </source>
</evidence>
<name>A0ABP7MIZ7_9GAMM</name>
<protein>
    <recommendedName>
        <fullName evidence="11">RDD family protein</fullName>
    </recommendedName>
</protein>
<evidence type="ECO:0000313" key="9">
    <source>
        <dbReference type="EMBL" id="GAA3924097.1"/>
    </source>
</evidence>
<evidence type="ECO:0000256" key="3">
    <source>
        <dbReference type="ARBA" id="ARBA00022692"/>
    </source>
</evidence>
<proteinExistence type="predicted"/>
<keyword evidence="2" id="KW-1003">Cell membrane</keyword>
<accession>A0ABP7MIZ7</accession>
<evidence type="ECO:0000256" key="6">
    <source>
        <dbReference type="SAM" id="Phobius"/>
    </source>
</evidence>
<dbReference type="Pfam" id="PF06271">
    <property type="entry name" value="RDD"/>
    <property type="match status" value="1"/>
</dbReference>
<comment type="caution">
    <text evidence="9">The sequence shown here is derived from an EMBL/GenBank/DDBJ whole genome shotgun (WGS) entry which is preliminary data.</text>
</comment>
<feature type="domain" description="RDD" evidence="7">
    <location>
        <begin position="110"/>
        <end position="241"/>
    </location>
</feature>
<dbReference type="Pfam" id="PF14237">
    <property type="entry name" value="GYF_2"/>
    <property type="match status" value="1"/>
</dbReference>
<evidence type="ECO:0000259" key="8">
    <source>
        <dbReference type="Pfam" id="PF14237"/>
    </source>
</evidence>
<evidence type="ECO:0008006" key="11">
    <source>
        <dbReference type="Google" id="ProtNLM"/>
    </source>
</evidence>
<evidence type="ECO:0000313" key="10">
    <source>
        <dbReference type="Proteomes" id="UP001501727"/>
    </source>
</evidence>
<dbReference type="InterPro" id="IPR051791">
    <property type="entry name" value="Pra-immunoreactive"/>
</dbReference>
<keyword evidence="5 6" id="KW-0472">Membrane</keyword>
<feature type="domain" description="GYF" evidence="8">
    <location>
        <begin position="4"/>
        <end position="51"/>
    </location>
</feature>
<dbReference type="InterPro" id="IPR025640">
    <property type="entry name" value="GYF_2"/>
</dbReference>
<feature type="transmembrane region" description="Helical" evidence="6">
    <location>
        <begin position="154"/>
        <end position="177"/>
    </location>
</feature>
<dbReference type="RefSeq" id="WP_344759598.1">
    <property type="nucleotide sequence ID" value="NZ_BAAAZU010000008.1"/>
</dbReference>
<organism evidence="9 10">
    <name type="scientific">Luteimonas lutimaris</name>
    <dbReference type="NCBI Taxonomy" id="698645"/>
    <lineage>
        <taxon>Bacteria</taxon>
        <taxon>Pseudomonadati</taxon>
        <taxon>Pseudomonadota</taxon>
        <taxon>Gammaproteobacteria</taxon>
        <taxon>Lysobacterales</taxon>
        <taxon>Lysobacteraceae</taxon>
        <taxon>Luteimonas</taxon>
    </lineage>
</organism>
<evidence type="ECO:0000259" key="7">
    <source>
        <dbReference type="Pfam" id="PF06271"/>
    </source>
</evidence>
<dbReference type="InterPro" id="IPR010432">
    <property type="entry name" value="RDD"/>
</dbReference>
<dbReference type="EMBL" id="BAAAZU010000008">
    <property type="protein sequence ID" value="GAA3924097.1"/>
    <property type="molecule type" value="Genomic_DNA"/>
</dbReference>
<keyword evidence="4 6" id="KW-1133">Transmembrane helix</keyword>
<dbReference type="PANTHER" id="PTHR36115">
    <property type="entry name" value="PROLINE-RICH ANTIGEN HOMOLOG-RELATED"/>
    <property type="match status" value="1"/>
</dbReference>
<dbReference type="Proteomes" id="UP001501727">
    <property type="component" value="Unassembled WGS sequence"/>
</dbReference>
<keyword evidence="10" id="KW-1185">Reference proteome</keyword>
<feature type="transmembrane region" description="Helical" evidence="6">
    <location>
        <begin position="120"/>
        <end position="142"/>
    </location>
</feature>
<evidence type="ECO:0000256" key="4">
    <source>
        <dbReference type="ARBA" id="ARBA00022989"/>
    </source>
</evidence>
<evidence type="ECO:0000256" key="5">
    <source>
        <dbReference type="ARBA" id="ARBA00023136"/>
    </source>
</evidence>
<evidence type="ECO:0000256" key="1">
    <source>
        <dbReference type="ARBA" id="ARBA00004651"/>
    </source>
</evidence>
<keyword evidence="3 6" id="KW-0812">Transmembrane</keyword>
<reference evidence="10" key="1">
    <citation type="journal article" date="2019" name="Int. J. Syst. Evol. Microbiol.">
        <title>The Global Catalogue of Microorganisms (GCM) 10K type strain sequencing project: providing services to taxonomists for standard genome sequencing and annotation.</title>
        <authorList>
            <consortium name="The Broad Institute Genomics Platform"/>
            <consortium name="The Broad Institute Genome Sequencing Center for Infectious Disease"/>
            <person name="Wu L."/>
            <person name="Ma J."/>
        </authorList>
    </citation>
    <scope>NUCLEOTIDE SEQUENCE [LARGE SCALE GENOMIC DNA]</scope>
    <source>
        <strain evidence="10">JCM 16916</strain>
    </source>
</reference>
<dbReference type="PANTHER" id="PTHR36115:SF6">
    <property type="entry name" value="PROLINE-RICH ANTIGEN HOMOLOG"/>
    <property type="match status" value="1"/>
</dbReference>